<feature type="transmembrane region" description="Helical" evidence="9">
    <location>
        <begin position="313"/>
        <end position="334"/>
    </location>
</feature>
<dbReference type="PANTHER" id="PTHR43671:SF13">
    <property type="entry name" value="SERINE_THREONINE-PROTEIN KINASE NEK2"/>
    <property type="match status" value="1"/>
</dbReference>
<feature type="region of interest" description="Disordered" evidence="8">
    <location>
        <begin position="267"/>
        <end position="286"/>
    </location>
</feature>
<keyword evidence="9" id="KW-0472">Membrane</keyword>
<feature type="compositionally biased region" description="Low complexity" evidence="8">
    <location>
        <begin position="349"/>
        <end position="366"/>
    </location>
</feature>
<dbReference type="EC" id="2.7.11.1" evidence="2"/>
<protein>
    <recommendedName>
        <fullName evidence="2">non-specific serine/threonine protein kinase</fullName>
        <ecNumber evidence="2">2.7.11.1</ecNumber>
    </recommendedName>
</protein>
<dbReference type="SUPFAM" id="SSF56112">
    <property type="entry name" value="Protein kinase-like (PK-like)"/>
    <property type="match status" value="1"/>
</dbReference>
<evidence type="ECO:0000256" key="6">
    <source>
        <dbReference type="ARBA" id="ARBA00022840"/>
    </source>
</evidence>
<dbReference type="PROSITE" id="PS50011">
    <property type="entry name" value="PROTEIN_KINASE_DOM"/>
    <property type="match status" value="1"/>
</dbReference>
<dbReference type="Pfam" id="PF00069">
    <property type="entry name" value="Pkinase"/>
    <property type="match status" value="1"/>
</dbReference>
<dbReference type="Proteomes" id="UP000293291">
    <property type="component" value="Unassembled WGS sequence"/>
</dbReference>
<evidence type="ECO:0000256" key="9">
    <source>
        <dbReference type="SAM" id="Phobius"/>
    </source>
</evidence>
<dbReference type="InterPro" id="IPR008271">
    <property type="entry name" value="Ser/Thr_kinase_AS"/>
</dbReference>
<feature type="domain" description="Protein kinase" evidence="10">
    <location>
        <begin position="12"/>
        <end position="265"/>
    </location>
</feature>
<evidence type="ECO:0000256" key="5">
    <source>
        <dbReference type="ARBA" id="ARBA00022777"/>
    </source>
</evidence>
<gene>
    <name evidence="11" type="ORF">EUA07_20990</name>
</gene>
<dbReference type="Gene3D" id="3.30.200.20">
    <property type="entry name" value="Phosphorylase Kinase, domain 1"/>
    <property type="match status" value="1"/>
</dbReference>
<dbReference type="PROSITE" id="PS00107">
    <property type="entry name" value="PROTEIN_KINASE_ATP"/>
    <property type="match status" value="1"/>
</dbReference>
<proteinExistence type="inferred from homology"/>
<keyword evidence="9" id="KW-0812">Transmembrane</keyword>
<dbReference type="InterPro" id="IPR050660">
    <property type="entry name" value="NEK_Ser/Thr_kinase"/>
</dbReference>
<feature type="region of interest" description="Disordered" evidence="8">
    <location>
        <begin position="338"/>
        <end position="368"/>
    </location>
</feature>
<organism evidence="11 12">
    <name type="scientific">Nocardioides ganghwensis</name>
    <dbReference type="NCBI Taxonomy" id="252230"/>
    <lineage>
        <taxon>Bacteria</taxon>
        <taxon>Bacillati</taxon>
        <taxon>Actinomycetota</taxon>
        <taxon>Actinomycetes</taxon>
        <taxon>Propionibacteriales</taxon>
        <taxon>Nocardioidaceae</taxon>
        <taxon>Nocardioides</taxon>
    </lineage>
</organism>
<dbReference type="PANTHER" id="PTHR43671">
    <property type="entry name" value="SERINE/THREONINE-PROTEIN KINASE NEK"/>
    <property type="match status" value="1"/>
</dbReference>
<dbReference type="GO" id="GO:0004674">
    <property type="term" value="F:protein serine/threonine kinase activity"/>
    <property type="evidence" value="ECO:0007669"/>
    <property type="project" value="UniProtKB-KW"/>
</dbReference>
<evidence type="ECO:0000259" key="10">
    <source>
        <dbReference type="PROSITE" id="PS50011"/>
    </source>
</evidence>
<evidence type="ECO:0000313" key="12">
    <source>
        <dbReference type="Proteomes" id="UP000293291"/>
    </source>
</evidence>
<evidence type="ECO:0000313" key="11">
    <source>
        <dbReference type="EMBL" id="RYB96894.1"/>
    </source>
</evidence>
<keyword evidence="5 11" id="KW-0418">Kinase</keyword>
<dbReference type="SMART" id="SM00220">
    <property type="entry name" value="S_TKc"/>
    <property type="match status" value="1"/>
</dbReference>
<dbReference type="InterPro" id="IPR000719">
    <property type="entry name" value="Prot_kinase_dom"/>
</dbReference>
<dbReference type="GO" id="GO:0005524">
    <property type="term" value="F:ATP binding"/>
    <property type="evidence" value="ECO:0007669"/>
    <property type="project" value="UniProtKB-UniRule"/>
</dbReference>
<keyword evidence="4 7" id="KW-0547">Nucleotide-binding</keyword>
<comment type="similarity">
    <text evidence="1">Belongs to the protein kinase superfamily. NEK Ser/Thr protein kinase family. NIMA subfamily.</text>
</comment>
<dbReference type="OrthoDB" id="9762169at2"/>
<evidence type="ECO:0000256" key="7">
    <source>
        <dbReference type="PROSITE-ProRule" id="PRU10141"/>
    </source>
</evidence>
<accession>A0A4Q2S8V9</accession>
<keyword evidence="12" id="KW-1185">Reference proteome</keyword>
<dbReference type="InterPro" id="IPR011009">
    <property type="entry name" value="Kinase-like_dom_sf"/>
</dbReference>
<feature type="binding site" evidence="7">
    <location>
        <position position="41"/>
    </location>
    <ligand>
        <name>ATP</name>
        <dbReference type="ChEBI" id="CHEBI:30616"/>
    </ligand>
</feature>
<dbReference type="EMBL" id="SDWU01000037">
    <property type="protein sequence ID" value="RYB96894.1"/>
    <property type="molecule type" value="Genomic_DNA"/>
</dbReference>
<evidence type="ECO:0000256" key="4">
    <source>
        <dbReference type="ARBA" id="ARBA00022741"/>
    </source>
</evidence>
<keyword evidence="3" id="KW-0808">Transferase</keyword>
<dbReference type="CDD" id="cd14014">
    <property type="entry name" value="STKc_PknB_like"/>
    <property type="match status" value="1"/>
</dbReference>
<keyword evidence="11" id="KW-0723">Serine/threonine-protein kinase</keyword>
<evidence type="ECO:0000256" key="8">
    <source>
        <dbReference type="SAM" id="MobiDB-lite"/>
    </source>
</evidence>
<keyword evidence="9" id="KW-1133">Transmembrane helix</keyword>
<evidence type="ECO:0000256" key="2">
    <source>
        <dbReference type="ARBA" id="ARBA00012513"/>
    </source>
</evidence>
<evidence type="ECO:0000256" key="3">
    <source>
        <dbReference type="ARBA" id="ARBA00022679"/>
    </source>
</evidence>
<dbReference type="InterPro" id="IPR017441">
    <property type="entry name" value="Protein_kinase_ATP_BS"/>
</dbReference>
<dbReference type="Gene3D" id="1.10.510.10">
    <property type="entry name" value="Transferase(Phosphotransferase) domain 1"/>
    <property type="match status" value="1"/>
</dbReference>
<dbReference type="AlphaFoldDB" id="A0A4Q2S8V9"/>
<name>A0A4Q2S8V9_9ACTN</name>
<sequence>MQEVRHVIAGRYRLEREIGRGGSGTVHLALDEVLGRQVAMKRIGLIPGSDNAELERAEREARLAAALNHPHVVSVFDLVDADDVRWLVMEYVDGETLSDRVRTSGPLEATEAAALLAQTADALVEAHGLGIVHRDVKPSNILIAGGAAKLNDFGIARAADDPSLTQTGLVTGSPAYLAPEVASGSSATPASDVWSLGATLYHAVTGRPPYEVGDNLIGALYKIVHEDPPRLPGDHPMAGLLTVMMNRDTEARWSMPRVRDELARIARGQRSTIPAPAPSPAAPREETGVLPTVQQPAAVRPAARPGRPHARRWSLIAAAAVLAVSAVVAAYVLAGRDTPEAAPDDTRTPRASATTSSSNSTPPLSAEDTREQMDAFITSYLATVTSDPEAAFQQLTPEFREASGGYEGYIGWWGKVRSATLEEVESNPSDLTVGYTVAYVMESGERDTQRVRLQLERLDDKLLIAGEG</sequence>
<dbReference type="PROSITE" id="PS00108">
    <property type="entry name" value="PROTEIN_KINASE_ST"/>
    <property type="match status" value="1"/>
</dbReference>
<reference evidence="11 12" key="1">
    <citation type="submission" date="2019-01" db="EMBL/GenBank/DDBJ databases">
        <title>Novel species of Nocardioides.</title>
        <authorList>
            <person name="Liu Q."/>
            <person name="Xin Y.-H."/>
        </authorList>
    </citation>
    <scope>NUCLEOTIDE SEQUENCE [LARGE SCALE GENOMIC DNA]</scope>
    <source>
        <strain evidence="11 12">CGMCC 4.6875</strain>
    </source>
</reference>
<evidence type="ECO:0000256" key="1">
    <source>
        <dbReference type="ARBA" id="ARBA00010886"/>
    </source>
</evidence>
<keyword evidence="6 7" id="KW-0067">ATP-binding</keyword>
<comment type="caution">
    <text evidence="11">The sequence shown here is derived from an EMBL/GenBank/DDBJ whole genome shotgun (WGS) entry which is preliminary data.</text>
</comment>